<dbReference type="InterPro" id="IPR006119">
    <property type="entry name" value="Resolv_N"/>
</dbReference>
<proteinExistence type="inferred from homology"/>
<dbReference type="SMART" id="SM00857">
    <property type="entry name" value="Resolvase"/>
    <property type="match status" value="1"/>
</dbReference>
<dbReference type="PANTHER" id="PTHR30461:SF26">
    <property type="entry name" value="RESOLVASE HOMOLOG YNEB"/>
    <property type="match status" value="1"/>
</dbReference>
<dbReference type="OrthoDB" id="9797501at2"/>
<dbReference type="SUPFAM" id="SSF46689">
    <property type="entry name" value="Homeodomain-like"/>
    <property type="match status" value="1"/>
</dbReference>
<dbReference type="InterPro" id="IPR006120">
    <property type="entry name" value="Resolvase_HTH_dom"/>
</dbReference>
<comment type="caution">
    <text evidence="3">The sequence shown here is derived from an EMBL/GenBank/DDBJ whole genome shotgun (WGS) entry which is preliminary data.</text>
</comment>
<dbReference type="GO" id="GO:0003677">
    <property type="term" value="F:DNA binding"/>
    <property type="evidence" value="ECO:0007669"/>
    <property type="project" value="InterPro"/>
</dbReference>
<organism evidence="3 4">
    <name type="scientific">Paenibacillus glucanolyticus</name>
    <dbReference type="NCBI Taxonomy" id="59843"/>
    <lineage>
        <taxon>Bacteria</taxon>
        <taxon>Bacillati</taxon>
        <taxon>Bacillota</taxon>
        <taxon>Bacilli</taxon>
        <taxon>Bacillales</taxon>
        <taxon>Paenibacillaceae</taxon>
        <taxon>Paenibacillus</taxon>
    </lineage>
</organism>
<dbReference type="Pfam" id="PF02796">
    <property type="entry name" value="HTH_7"/>
    <property type="match status" value="1"/>
</dbReference>
<dbReference type="InterPro" id="IPR009057">
    <property type="entry name" value="Homeodomain-like_sf"/>
</dbReference>
<evidence type="ECO:0000259" key="2">
    <source>
        <dbReference type="PROSITE" id="PS51736"/>
    </source>
</evidence>
<dbReference type="Proteomes" id="UP000076796">
    <property type="component" value="Unassembled WGS sequence"/>
</dbReference>
<evidence type="ECO:0000256" key="1">
    <source>
        <dbReference type="ARBA" id="ARBA00009913"/>
    </source>
</evidence>
<dbReference type="Gene3D" id="1.10.10.60">
    <property type="entry name" value="Homeodomain-like"/>
    <property type="match status" value="1"/>
</dbReference>
<comment type="similarity">
    <text evidence="1">Belongs to the site-specific recombinase resolvase family.</text>
</comment>
<dbReference type="EMBL" id="LWMH01000001">
    <property type="protein sequence ID" value="KZS44880.1"/>
    <property type="molecule type" value="Genomic_DNA"/>
</dbReference>
<protein>
    <submittedName>
        <fullName evidence="3">Resolvase</fullName>
    </submittedName>
</protein>
<dbReference type="SUPFAM" id="SSF53041">
    <property type="entry name" value="Resolvase-like"/>
    <property type="match status" value="1"/>
</dbReference>
<reference evidence="3" key="1">
    <citation type="journal article" date="2016" name="Genome Announc.">
        <title>Draft genomes of two strains of Paenibacillus glucanolyticus with capability to degrade lignocellulose.</title>
        <authorList>
            <person name="Mathews S.L."/>
            <person name="Pawlak J."/>
            <person name="Grunden A.M."/>
        </authorList>
    </citation>
    <scope>NUCLEOTIDE SEQUENCE [LARGE SCALE GENOMIC DNA]</scope>
    <source>
        <strain evidence="3">SLM1</strain>
    </source>
</reference>
<sequence>MIFGYMRPSQDDPHCQNQLEILKRKSCDHLFKEEHSSAKKRTQLELMLDRLMPGDTIVVTRLFSLADSTRHLSELLDQFQIRQVHLYSLNENLNTREDSGRLFHKHVETILEFQGDLISESTKKGLDEAKEKGTKLGRPRKLDENVMKAIQMYESNKYTLAQIREETGISKTTLYRYLEN</sequence>
<dbReference type="Gene3D" id="3.40.50.1390">
    <property type="entry name" value="Resolvase, N-terminal catalytic domain"/>
    <property type="match status" value="1"/>
</dbReference>
<dbReference type="InterPro" id="IPR050639">
    <property type="entry name" value="SSR_resolvase"/>
</dbReference>
<dbReference type="RefSeq" id="WP_036643451.1">
    <property type="nucleotide sequence ID" value="NZ_CBCSBX010000023.1"/>
</dbReference>
<dbReference type="InterPro" id="IPR036162">
    <property type="entry name" value="Resolvase-like_N_sf"/>
</dbReference>
<dbReference type="Pfam" id="PF00239">
    <property type="entry name" value="Resolvase"/>
    <property type="match status" value="1"/>
</dbReference>
<dbReference type="PANTHER" id="PTHR30461">
    <property type="entry name" value="DNA-INVERTASE FROM LAMBDOID PROPHAGE"/>
    <property type="match status" value="1"/>
</dbReference>
<evidence type="ECO:0000313" key="4">
    <source>
        <dbReference type="Proteomes" id="UP000076796"/>
    </source>
</evidence>
<feature type="domain" description="Resolvase/invertase-type recombinase catalytic" evidence="2">
    <location>
        <begin position="1"/>
        <end position="133"/>
    </location>
</feature>
<name>A0A168EVV4_9BACL</name>
<dbReference type="CDD" id="cd03768">
    <property type="entry name" value="SR_ResInv"/>
    <property type="match status" value="1"/>
</dbReference>
<dbReference type="AlphaFoldDB" id="A0A168EVV4"/>
<evidence type="ECO:0000313" key="3">
    <source>
        <dbReference type="EMBL" id="KZS44880.1"/>
    </source>
</evidence>
<accession>A0A168EVV4</accession>
<dbReference type="PROSITE" id="PS51736">
    <property type="entry name" value="RECOMBINASES_3"/>
    <property type="match status" value="1"/>
</dbReference>
<dbReference type="GO" id="GO:0000150">
    <property type="term" value="F:DNA strand exchange activity"/>
    <property type="evidence" value="ECO:0007669"/>
    <property type="project" value="InterPro"/>
</dbReference>
<gene>
    <name evidence="3" type="ORF">AWU65_02540</name>
</gene>
<keyword evidence="4" id="KW-1185">Reference proteome</keyword>